<dbReference type="PROSITE" id="PS50109">
    <property type="entry name" value="HIS_KIN"/>
    <property type="match status" value="1"/>
</dbReference>
<name>I4ALE4_BERLS</name>
<keyword evidence="5" id="KW-0597">Phosphoprotein</keyword>
<dbReference type="KEGG" id="fli:Fleli_2412"/>
<dbReference type="SUPFAM" id="SSF55874">
    <property type="entry name" value="ATPase domain of HSP90 chaperone/DNA topoisomerase II/histidine kinase"/>
    <property type="match status" value="1"/>
</dbReference>
<proteinExistence type="predicted"/>
<dbReference type="EC" id="2.7.13.3" evidence="3"/>
<evidence type="ECO:0000256" key="4">
    <source>
        <dbReference type="ARBA" id="ARBA00022475"/>
    </source>
</evidence>
<keyword evidence="12" id="KW-1133">Transmembrane helix</keyword>
<keyword evidence="7" id="KW-0547">Nucleotide-binding</keyword>
<reference evidence="15" key="1">
    <citation type="submission" date="2012-06" db="EMBL/GenBank/DDBJ databases">
        <title>The complete genome of Flexibacter litoralis DSM 6794.</title>
        <authorList>
            <person name="Lucas S."/>
            <person name="Copeland A."/>
            <person name="Lapidus A."/>
            <person name="Glavina del Rio T."/>
            <person name="Dalin E."/>
            <person name="Tice H."/>
            <person name="Bruce D."/>
            <person name="Goodwin L."/>
            <person name="Pitluck S."/>
            <person name="Peters L."/>
            <person name="Ovchinnikova G."/>
            <person name="Lu M."/>
            <person name="Kyrpides N."/>
            <person name="Mavromatis K."/>
            <person name="Ivanova N."/>
            <person name="Brettin T."/>
            <person name="Detter J.C."/>
            <person name="Han C."/>
            <person name="Larimer F."/>
            <person name="Land M."/>
            <person name="Hauser L."/>
            <person name="Markowitz V."/>
            <person name="Cheng J.-F."/>
            <person name="Hugenholtz P."/>
            <person name="Woyke T."/>
            <person name="Wu D."/>
            <person name="Spring S."/>
            <person name="Lang E."/>
            <person name="Kopitz M."/>
            <person name="Brambilla E."/>
            <person name="Klenk H.-P."/>
            <person name="Eisen J.A."/>
        </authorList>
    </citation>
    <scope>NUCLEOTIDE SEQUENCE [LARGE SCALE GENOMIC DNA]</scope>
    <source>
        <strain evidence="15">ATCC 23117 / DSM 6794 / NBRC 15988 / NCIMB 1366 / Sio-4</strain>
    </source>
</reference>
<dbReference type="PRINTS" id="PR00344">
    <property type="entry name" value="BCTRLSENSOR"/>
</dbReference>
<dbReference type="STRING" id="880071.Fleli_2412"/>
<dbReference type="eggNOG" id="COG5002">
    <property type="taxonomic scope" value="Bacteria"/>
</dbReference>
<keyword evidence="10" id="KW-0902">Two-component regulatory system</keyword>
<evidence type="ECO:0000256" key="5">
    <source>
        <dbReference type="ARBA" id="ARBA00022553"/>
    </source>
</evidence>
<dbReference type="Gene3D" id="1.10.287.130">
    <property type="match status" value="1"/>
</dbReference>
<dbReference type="Gene3D" id="3.30.565.10">
    <property type="entry name" value="Histidine kinase-like ATPase, C-terminal domain"/>
    <property type="match status" value="1"/>
</dbReference>
<dbReference type="CDD" id="cd00082">
    <property type="entry name" value="HisKA"/>
    <property type="match status" value="1"/>
</dbReference>
<evidence type="ECO:0000259" key="13">
    <source>
        <dbReference type="PROSITE" id="PS50109"/>
    </source>
</evidence>
<evidence type="ECO:0000256" key="8">
    <source>
        <dbReference type="ARBA" id="ARBA00022777"/>
    </source>
</evidence>
<protein>
    <recommendedName>
        <fullName evidence="3">histidine kinase</fullName>
        <ecNumber evidence="3">2.7.13.3</ecNumber>
    </recommendedName>
</protein>
<dbReference type="InterPro" id="IPR036890">
    <property type="entry name" value="HATPase_C_sf"/>
</dbReference>
<keyword evidence="11 12" id="KW-0472">Membrane</keyword>
<keyword evidence="8 14" id="KW-0418">Kinase</keyword>
<dbReference type="InterPro" id="IPR004358">
    <property type="entry name" value="Sig_transdc_His_kin-like_C"/>
</dbReference>
<dbReference type="CDD" id="cd00075">
    <property type="entry name" value="HATPase"/>
    <property type="match status" value="1"/>
</dbReference>
<dbReference type="PANTHER" id="PTHR45453:SF1">
    <property type="entry name" value="PHOSPHATE REGULON SENSOR PROTEIN PHOR"/>
    <property type="match status" value="1"/>
</dbReference>
<comment type="subcellular location">
    <subcellularLocation>
        <location evidence="2">Cell membrane</location>
    </subcellularLocation>
</comment>
<organism evidence="14 15">
    <name type="scientific">Bernardetia litoralis (strain ATCC 23117 / DSM 6794 / NBRC 15988 / NCIMB 1366 / Fx l1 / Sio-4)</name>
    <name type="common">Flexibacter litoralis</name>
    <dbReference type="NCBI Taxonomy" id="880071"/>
    <lineage>
        <taxon>Bacteria</taxon>
        <taxon>Pseudomonadati</taxon>
        <taxon>Bacteroidota</taxon>
        <taxon>Cytophagia</taxon>
        <taxon>Cytophagales</taxon>
        <taxon>Bernardetiaceae</taxon>
        <taxon>Bernardetia</taxon>
    </lineage>
</organism>
<evidence type="ECO:0000256" key="10">
    <source>
        <dbReference type="ARBA" id="ARBA00023012"/>
    </source>
</evidence>
<dbReference type="Pfam" id="PF00512">
    <property type="entry name" value="HisKA"/>
    <property type="match status" value="1"/>
</dbReference>
<evidence type="ECO:0000256" key="12">
    <source>
        <dbReference type="SAM" id="Phobius"/>
    </source>
</evidence>
<keyword evidence="6" id="KW-0808">Transferase</keyword>
<evidence type="ECO:0000256" key="11">
    <source>
        <dbReference type="ARBA" id="ARBA00023136"/>
    </source>
</evidence>
<gene>
    <name evidence="14" type="ordered locus">Fleli_2412</name>
</gene>
<feature type="transmembrane region" description="Helical" evidence="12">
    <location>
        <begin position="251"/>
        <end position="277"/>
    </location>
</feature>
<evidence type="ECO:0000256" key="2">
    <source>
        <dbReference type="ARBA" id="ARBA00004236"/>
    </source>
</evidence>
<dbReference type="OrthoDB" id="1933776at2"/>
<dbReference type="InterPro" id="IPR050351">
    <property type="entry name" value="BphY/WalK/GraS-like"/>
</dbReference>
<dbReference type="InterPro" id="IPR003594">
    <property type="entry name" value="HATPase_dom"/>
</dbReference>
<dbReference type="SMART" id="SM00388">
    <property type="entry name" value="HisKA"/>
    <property type="match status" value="1"/>
</dbReference>
<evidence type="ECO:0000313" key="14">
    <source>
        <dbReference type="EMBL" id="AFM04779.1"/>
    </source>
</evidence>
<evidence type="ECO:0000256" key="6">
    <source>
        <dbReference type="ARBA" id="ARBA00022679"/>
    </source>
</evidence>
<dbReference type="Proteomes" id="UP000006054">
    <property type="component" value="Chromosome"/>
</dbReference>
<dbReference type="EMBL" id="CP003345">
    <property type="protein sequence ID" value="AFM04779.1"/>
    <property type="molecule type" value="Genomic_DNA"/>
</dbReference>
<dbReference type="GO" id="GO:0016036">
    <property type="term" value="P:cellular response to phosphate starvation"/>
    <property type="evidence" value="ECO:0007669"/>
    <property type="project" value="TreeGrafter"/>
</dbReference>
<feature type="transmembrane region" description="Helical" evidence="12">
    <location>
        <begin position="12"/>
        <end position="34"/>
    </location>
</feature>
<dbReference type="RefSeq" id="WP_014798216.1">
    <property type="nucleotide sequence ID" value="NC_018018.1"/>
</dbReference>
<dbReference type="SUPFAM" id="SSF47384">
    <property type="entry name" value="Homodimeric domain of signal transducing histidine kinase"/>
    <property type="match status" value="1"/>
</dbReference>
<sequence length="514" mass="58196">MKIEGLVGAKQVRYIIALMSLAMVGLIGLQFYWITTTVTLNKSRFKQNVHQALEKVAARLEKHEAIYVMKNSADQMSGQLISTLDSITKSQNTSSSLTYELQFEVKNGLASSTQSTELILQPMAKYDIRDPKIAWEENKRRRINKSQILSVIAEKLFFQNQEKPIQQRTSRPVIDSILHEEMQNKGITLDYDFAVFNHSQKSWFFASPSTSNECLVETNYCTKLFPNDMHNPDNLLCVYFPTESKYLIGKMAMILSSSIIFIGVIILCFAAAIYTILRQKKISEVTNDFINNMTHEFKTPIATISLTREILQDSTIQQNLEKTNRYLGVIADESKRLSAQVEKVLQAAKLDRKDFKLNLKSLDIHKIIEKVIRNSAVQVENRGGKIFTDLKATQTLIEGDQVHITSIISNLIDNANKYSPNAPRIEVQTKNTSTGIEIKFIDEGQGIPKKVVNKIFEKFYRVPTGNVHNVKGFGLGLSYVKSMVEAHHGTINVESEMGKGSIFTIKLPFKQPIN</sequence>
<dbReference type="FunFam" id="3.30.565.10:FF:000023">
    <property type="entry name" value="PAS domain-containing sensor histidine kinase"/>
    <property type="match status" value="1"/>
</dbReference>
<dbReference type="InterPro" id="IPR005467">
    <property type="entry name" value="His_kinase_dom"/>
</dbReference>
<accession>I4ALE4</accession>
<dbReference type="GO" id="GO:0005886">
    <property type="term" value="C:plasma membrane"/>
    <property type="evidence" value="ECO:0007669"/>
    <property type="project" value="UniProtKB-SubCell"/>
</dbReference>
<dbReference type="AlphaFoldDB" id="I4ALE4"/>
<dbReference type="GO" id="GO:0000155">
    <property type="term" value="F:phosphorelay sensor kinase activity"/>
    <property type="evidence" value="ECO:0007669"/>
    <property type="project" value="InterPro"/>
</dbReference>
<dbReference type="Pfam" id="PF02518">
    <property type="entry name" value="HATPase_c"/>
    <property type="match status" value="1"/>
</dbReference>
<dbReference type="InterPro" id="IPR003661">
    <property type="entry name" value="HisK_dim/P_dom"/>
</dbReference>
<dbReference type="SMART" id="SM00387">
    <property type="entry name" value="HATPase_c"/>
    <property type="match status" value="1"/>
</dbReference>
<evidence type="ECO:0000256" key="9">
    <source>
        <dbReference type="ARBA" id="ARBA00022840"/>
    </source>
</evidence>
<evidence type="ECO:0000256" key="1">
    <source>
        <dbReference type="ARBA" id="ARBA00000085"/>
    </source>
</evidence>
<dbReference type="GO" id="GO:0005524">
    <property type="term" value="F:ATP binding"/>
    <property type="evidence" value="ECO:0007669"/>
    <property type="project" value="UniProtKB-KW"/>
</dbReference>
<dbReference type="GO" id="GO:0004721">
    <property type="term" value="F:phosphoprotein phosphatase activity"/>
    <property type="evidence" value="ECO:0007669"/>
    <property type="project" value="TreeGrafter"/>
</dbReference>
<evidence type="ECO:0000313" key="15">
    <source>
        <dbReference type="Proteomes" id="UP000006054"/>
    </source>
</evidence>
<dbReference type="HOGENOM" id="CLU_026375_1_0_10"/>
<comment type="catalytic activity">
    <reaction evidence="1">
        <text>ATP + protein L-histidine = ADP + protein N-phospho-L-histidine.</text>
        <dbReference type="EC" id="2.7.13.3"/>
    </reaction>
</comment>
<dbReference type="InterPro" id="IPR036097">
    <property type="entry name" value="HisK_dim/P_sf"/>
</dbReference>
<keyword evidence="4" id="KW-1003">Cell membrane</keyword>
<keyword evidence="9" id="KW-0067">ATP-binding</keyword>
<keyword evidence="15" id="KW-1185">Reference proteome</keyword>
<feature type="domain" description="Histidine kinase" evidence="13">
    <location>
        <begin position="292"/>
        <end position="511"/>
    </location>
</feature>
<evidence type="ECO:0000256" key="7">
    <source>
        <dbReference type="ARBA" id="ARBA00022741"/>
    </source>
</evidence>
<dbReference type="PANTHER" id="PTHR45453">
    <property type="entry name" value="PHOSPHATE REGULON SENSOR PROTEIN PHOR"/>
    <property type="match status" value="1"/>
</dbReference>
<keyword evidence="12" id="KW-0812">Transmembrane</keyword>
<evidence type="ECO:0000256" key="3">
    <source>
        <dbReference type="ARBA" id="ARBA00012438"/>
    </source>
</evidence>